<name>A0ABU6EZY2_9ACTN</name>
<dbReference type="PANTHER" id="PTHR48081">
    <property type="entry name" value="AB HYDROLASE SUPERFAMILY PROTEIN C4A8.06C"/>
    <property type="match status" value="1"/>
</dbReference>
<dbReference type="EMBL" id="JAOZYC010000001">
    <property type="protein sequence ID" value="MEB8336162.1"/>
    <property type="molecule type" value="Genomic_DNA"/>
</dbReference>
<proteinExistence type="inferred from homology"/>
<evidence type="ECO:0000259" key="4">
    <source>
        <dbReference type="Pfam" id="PF07859"/>
    </source>
</evidence>
<dbReference type="RefSeq" id="WP_326013744.1">
    <property type="nucleotide sequence ID" value="NZ_JAOZYC010000001.1"/>
</dbReference>
<feature type="region of interest" description="Disordered" evidence="3">
    <location>
        <begin position="1"/>
        <end position="21"/>
    </location>
</feature>
<organism evidence="5 6">
    <name type="scientific">Streptomyces endophyticus</name>
    <dbReference type="NCBI Taxonomy" id="714166"/>
    <lineage>
        <taxon>Bacteria</taxon>
        <taxon>Bacillati</taxon>
        <taxon>Actinomycetota</taxon>
        <taxon>Actinomycetes</taxon>
        <taxon>Kitasatosporales</taxon>
        <taxon>Streptomycetaceae</taxon>
        <taxon>Streptomyces</taxon>
    </lineage>
</organism>
<dbReference type="GO" id="GO:0016787">
    <property type="term" value="F:hydrolase activity"/>
    <property type="evidence" value="ECO:0007669"/>
    <property type="project" value="UniProtKB-KW"/>
</dbReference>
<keyword evidence="6" id="KW-1185">Reference proteome</keyword>
<dbReference type="SUPFAM" id="SSF53474">
    <property type="entry name" value="alpha/beta-Hydrolases"/>
    <property type="match status" value="1"/>
</dbReference>
<dbReference type="InterPro" id="IPR013094">
    <property type="entry name" value="AB_hydrolase_3"/>
</dbReference>
<comment type="similarity">
    <text evidence="1">Belongs to the 'GDXG' lipolytic enzyme family.</text>
</comment>
<protein>
    <submittedName>
        <fullName evidence="5">Alpha/beta hydrolase</fullName>
    </submittedName>
</protein>
<evidence type="ECO:0000256" key="2">
    <source>
        <dbReference type="ARBA" id="ARBA00022801"/>
    </source>
</evidence>
<feature type="domain" description="Alpha/beta hydrolase fold-3" evidence="4">
    <location>
        <begin position="74"/>
        <end position="272"/>
    </location>
</feature>
<evidence type="ECO:0000256" key="3">
    <source>
        <dbReference type="SAM" id="MobiDB-lite"/>
    </source>
</evidence>
<gene>
    <name evidence="5" type="ORF">OKJ99_01330</name>
</gene>
<dbReference type="Proteomes" id="UP001354931">
    <property type="component" value="Unassembled WGS sequence"/>
</dbReference>
<dbReference type="Pfam" id="PF07859">
    <property type="entry name" value="Abhydrolase_3"/>
    <property type="match status" value="1"/>
</dbReference>
<evidence type="ECO:0000313" key="6">
    <source>
        <dbReference type="Proteomes" id="UP001354931"/>
    </source>
</evidence>
<evidence type="ECO:0000256" key="1">
    <source>
        <dbReference type="ARBA" id="ARBA00010515"/>
    </source>
</evidence>
<comment type="caution">
    <text evidence="5">The sequence shown here is derived from an EMBL/GenBank/DDBJ whole genome shotgun (WGS) entry which is preliminary data.</text>
</comment>
<dbReference type="Gene3D" id="3.40.50.1820">
    <property type="entry name" value="alpha/beta hydrolase"/>
    <property type="match status" value="1"/>
</dbReference>
<dbReference type="InterPro" id="IPR029058">
    <property type="entry name" value="AB_hydrolase_fold"/>
</dbReference>
<keyword evidence="2 5" id="KW-0378">Hydrolase</keyword>
<evidence type="ECO:0000313" key="5">
    <source>
        <dbReference type="EMBL" id="MEB8336162.1"/>
    </source>
</evidence>
<sequence length="302" mass="31467">MRRDGTRPDAPTAYTWELPPVRRSTLATPPELAERRASMGSLPLPTHPGADIAEVRYGDVPCVVCTPPRPRGTVLYLHGGGYRLGSMALVTAFAARLAVATGARVVAADYRLAPEHPFPAAPHDAARVYERLLSEADIPPVVLGDSAGGGLAAALVVACAGSGVAVPSRLVLLSAWLDLRCAAGSYRSRAATDQLFSHEAARQAADQYLQGHPADDPLASPLLGDLSAFPPTLLCASTDEVLLDDSVAFASALARAGVATSASYVPGVPHAWPSVFLDLPASVEALDVVARFVSPLLVKEPS</sequence>
<accession>A0ABU6EZY2</accession>
<dbReference type="PANTHER" id="PTHR48081:SF30">
    <property type="entry name" value="ACETYL-HYDROLASE LIPR-RELATED"/>
    <property type="match status" value="1"/>
</dbReference>
<dbReference type="InterPro" id="IPR050300">
    <property type="entry name" value="GDXG_lipolytic_enzyme"/>
</dbReference>
<reference evidence="5 6" key="1">
    <citation type="submission" date="2022-10" db="EMBL/GenBank/DDBJ databases">
        <authorList>
            <person name="Xie J."/>
            <person name="Shen N."/>
        </authorList>
    </citation>
    <scope>NUCLEOTIDE SEQUENCE [LARGE SCALE GENOMIC DNA]</scope>
    <source>
        <strain evidence="5 6">YIM65594</strain>
    </source>
</reference>